<accession>A0ACB5T4Z5</accession>
<reference evidence="1" key="1">
    <citation type="submission" date="2023-04" db="EMBL/GenBank/DDBJ databases">
        <title>Ambrosiozyma monospora NBRC 10751.</title>
        <authorList>
            <person name="Ichikawa N."/>
            <person name="Sato H."/>
            <person name="Tonouchi N."/>
        </authorList>
    </citation>
    <scope>NUCLEOTIDE SEQUENCE</scope>
    <source>
        <strain evidence="1">NBRC 10751</strain>
    </source>
</reference>
<dbReference type="EMBL" id="BSXS01003615">
    <property type="protein sequence ID" value="GME81615.1"/>
    <property type="molecule type" value="Genomic_DNA"/>
</dbReference>
<sequence length="347" mass="38987">MMRPIMMKGHERPLTQVKYNKEGDLLLTVSKDKEASIWYSSNGERLGTLEGHAGTIWSIDVDKDTHYFVTASADFTVKLWLAETGECLHTWYFDSPVKRVEFNHICDKVVIVTDQAMGQKASVRVLNVNQKDAKAQDDQAVLTITNEEDSKNKYSVAGWSYGDLYLIVGHANGKVSKFDAKTGELLQTVDVHEGLITDIQFSEDRSYFVTSSKDKTAKLLDVDNLHIFKKYGADAPMNSACITPVKEFVILGGGQDARDVTTTSSSEGKFEARFYHKIFEDEIGRVKGHFGPLNYVAIHPNGTSYASGGEDGYIRLHHFHKSYFDFLYDVEKTAQSQVNNLQKEIEA</sequence>
<organism evidence="1 2">
    <name type="scientific">Ambrosiozyma monospora</name>
    <name type="common">Yeast</name>
    <name type="synonym">Endomycopsis monosporus</name>
    <dbReference type="NCBI Taxonomy" id="43982"/>
    <lineage>
        <taxon>Eukaryota</taxon>
        <taxon>Fungi</taxon>
        <taxon>Dikarya</taxon>
        <taxon>Ascomycota</taxon>
        <taxon>Saccharomycotina</taxon>
        <taxon>Pichiomycetes</taxon>
        <taxon>Pichiales</taxon>
        <taxon>Pichiaceae</taxon>
        <taxon>Ambrosiozyma</taxon>
    </lineage>
</organism>
<dbReference type="Proteomes" id="UP001165064">
    <property type="component" value="Unassembled WGS sequence"/>
</dbReference>
<name>A0ACB5T4Z5_AMBMO</name>
<protein>
    <submittedName>
        <fullName evidence="1">Unnamed protein product</fullName>
    </submittedName>
</protein>
<comment type="caution">
    <text evidence="1">The sequence shown here is derived from an EMBL/GenBank/DDBJ whole genome shotgun (WGS) entry which is preliminary data.</text>
</comment>
<evidence type="ECO:0000313" key="1">
    <source>
        <dbReference type="EMBL" id="GME81615.1"/>
    </source>
</evidence>
<gene>
    <name evidence="1" type="ORF">Amon02_000505500</name>
</gene>
<evidence type="ECO:0000313" key="2">
    <source>
        <dbReference type="Proteomes" id="UP001165064"/>
    </source>
</evidence>
<keyword evidence="2" id="KW-1185">Reference proteome</keyword>
<proteinExistence type="predicted"/>